<proteinExistence type="predicted"/>
<sequence>MTSAKKLSLPPGITVSRQDKTYVISHINMGEIGGVTLSETTHGDTQLQPYLTIDTADNKAVIAFIAQQMTDALIMDNALHSPQRSAVRPEHLPEGVQAIESQLFPCSQCNEIIARLIFVTEINTARELHEMANKFELEAFVSTYPIWLIGAPDSDDDNIAKHLTLQIAPAKGDVYYEHPDIMNIRLIKLDLEHCQGNDKPLQTHKDLH</sequence>
<dbReference type="Proteomes" id="UP000887104">
    <property type="component" value="Unassembled WGS sequence"/>
</dbReference>
<evidence type="ECO:0000313" key="2">
    <source>
        <dbReference type="Proteomes" id="UP000887104"/>
    </source>
</evidence>
<name>A0ABQ4PQ65_9GAMM</name>
<dbReference type="RefSeq" id="WP_220782961.1">
    <property type="nucleotide sequence ID" value="NZ_BPEY01000108.1"/>
</dbReference>
<gene>
    <name evidence="1" type="ORF">TUM4438_39890</name>
</gene>
<protein>
    <submittedName>
        <fullName evidence="1">Uncharacterized protein</fullName>
    </submittedName>
</protein>
<keyword evidence="2" id="KW-1185">Reference proteome</keyword>
<comment type="caution">
    <text evidence="1">The sequence shown here is derived from an EMBL/GenBank/DDBJ whole genome shotgun (WGS) entry which is preliminary data.</text>
</comment>
<evidence type="ECO:0000313" key="1">
    <source>
        <dbReference type="EMBL" id="GIU51184.1"/>
    </source>
</evidence>
<organism evidence="1 2">
    <name type="scientific">Shewanella sairae</name>
    <dbReference type="NCBI Taxonomy" id="190310"/>
    <lineage>
        <taxon>Bacteria</taxon>
        <taxon>Pseudomonadati</taxon>
        <taxon>Pseudomonadota</taxon>
        <taxon>Gammaproteobacteria</taxon>
        <taxon>Alteromonadales</taxon>
        <taxon>Shewanellaceae</taxon>
        <taxon>Shewanella</taxon>
    </lineage>
</organism>
<dbReference type="EMBL" id="BPEY01000108">
    <property type="protein sequence ID" value="GIU51184.1"/>
    <property type="molecule type" value="Genomic_DNA"/>
</dbReference>
<reference evidence="1" key="1">
    <citation type="submission" date="2021-05" db="EMBL/GenBank/DDBJ databases">
        <title>Molecular characterization for Shewanella algae harboring chromosomal blaOXA-55-like strains isolated from clinical and environment sample.</title>
        <authorList>
            <person name="Ohama Y."/>
            <person name="Aoki K."/>
            <person name="Harada S."/>
            <person name="Moriya K."/>
            <person name="Ishii Y."/>
            <person name="Tateda K."/>
        </authorList>
    </citation>
    <scope>NUCLEOTIDE SEQUENCE</scope>
    <source>
        <strain evidence="1">JCM 11563</strain>
    </source>
</reference>
<accession>A0ABQ4PQ65</accession>